<protein>
    <submittedName>
        <fullName evidence="2">Uncharacterized protein</fullName>
    </submittedName>
</protein>
<accession>A0A1R3L1Q3</accession>
<feature type="region of interest" description="Disordered" evidence="1">
    <location>
        <begin position="1"/>
        <end position="50"/>
    </location>
</feature>
<feature type="compositionally biased region" description="Basic and acidic residues" evidence="1">
    <location>
        <begin position="8"/>
        <end position="31"/>
    </location>
</feature>
<evidence type="ECO:0000256" key="1">
    <source>
        <dbReference type="SAM" id="MobiDB-lite"/>
    </source>
</evidence>
<keyword evidence="3" id="KW-1185">Reference proteome</keyword>
<dbReference type="EMBL" id="AWUE01004693">
    <property type="protein sequence ID" value="OMP13275.1"/>
    <property type="molecule type" value="Genomic_DNA"/>
</dbReference>
<organism evidence="2 3">
    <name type="scientific">Corchorus olitorius</name>
    <dbReference type="NCBI Taxonomy" id="93759"/>
    <lineage>
        <taxon>Eukaryota</taxon>
        <taxon>Viridiplantae</taxon>
        <taxon>Streptophyta</taxon>
        <taxon>Embryophyta</taxon>
        <taxon>Tracheophyta</taxon>
        <taxon>Spermatophyta</taxon>
        <taxon>Magnoliopsida</taxon>
        <taxon>eudicotyledons</taxon>
        <taxon>Gunneridae</taxon>
        <taxon>Pentapetalae</taxon>
        <taxon>rosids</taxon>
        <taxon>malvids</taxon>
        <taxon>Malvales</taxon>
        <taxon>Malvaceae</taxon>
        <taxon>Grewioideae</taxon>
        <taxon>Apeibeae</taxon>
        <taxon>Corchorus</taxon>
    </lineage>
</organism>
<name>A0A1R3L1Q3_9ROSI</name>
<dbReference type="Proteomes" id="UP000187203">
    <property type="component" value="Unassembled WGS sequence"/>
</dbReference>
<evidence type="ECO:0000313" key="2">
    <source>
        <dbReference type="EMBL" id="OMP13275.1"/>
    </source>
</evidence>
<comment type="caution">
    <text evidence="2">The sequence shown here is derived from an EMBL/GenBank/DDBJ whole genome shotgun (WGS) entry which is preliminary data.</text>
</comment>
<evidence type="ECO:0000313" key="3">
    <source>
        <dbReference type="Proteomes" id="UP000187203"/>
    </source>
</evidence>
<sequence>MQGSSSNRVEKFGNSKKAAREQLNGKRDNKKLNKTVRGRVKVKNSKRCKK</sequence>
<feature type="compositionally biased region" description="Basic residues" evidence="1">
    <location>
        <begin position="32"/>
        <end position="50"/>
    </location>
</feature>
<dbReference type="AlphaFoldDB" id="A0A1R3L1Q3"/>
<proteinExistence type="predicted"/>
<reference evidence="3" key="1">
    <citation type="submission" date="2013-09" db="EMBL/GenBank/DDBJ databases">
        <title>Corchorus olitorius genome sequencing.</title>
        <authorList>
            <person name="Alam M."/>
            <person name="Haque M.S."/>
            <person name="Islam M.S."/>
            <person name="Emdad E.M."/>
            <person name="Islam M.M."/>
            <person name="Ahmed B."/>
            <person name="Halim A."/>
            <person name="Hossen Q.M.M."/>
            <person name="Hossain M.Z."/>
            <person name="Ahmed R."/>
            <person name="Khan M.M."/>
            <person name="Islam R."/>
            <person name="Rashid M.M."/>
            <person name="Khan S.A."/>
            <person name="Rahman M.S."/>
            <person name="Alam M."/>
            <person name="Yahiya A.S."/>
            <person name="Khan M.S."/>
            <person name="Azam M.S."/>
            <person name="Haque T."/>
            <person name="Lashkar M.Z.H."/>
            <person name="Akhand A.I."/>
            <person name="Morshed G."/>
            <person name="Roy S."/>
            <person name="Uddin K.S."/>
            <person name="Rabeya T."/>
            <person name="Hossain A.S."/>
            <person name="Chowdhury A."/>
            <person name="Snigdha A.R."/>
            <person name="Mortoza M.S."/>
            <person name="Matin S.A."/>
            <person name="Hoque S.M.E."/>
            <person name="Islam M.K."/>
            <person name="Roy D.K."/>
            <person name="Haider R."/>
            <person name="Moosa M.M."/>
            <person name="Elias S.M."/>
            <person name="Hasan A.M."/>
            <person name="Jahan S."/>
            <person name="Shafiuddin M."/>
            <person name="Mahmood N."/>
            <person name="Shommy N.S."/>
        </authorList>
    </citation>
    <scope>NUCLEOTIDE SEQUENCE [LARGE SCALE GENOMIC DNA]</scope>
    <source>
        <strain evidence="3">cv. O-4</strain>
    </source>
</reference>
<gene>
    <name evidence="2" type="ORF">COLO4_01962</name>
</gene>